<evidence type="ECO:0000313" key="3">
    <source>
        <dbReference type="Proteomes" id="UP001461498"/>
    </source>
</evidence>
<dbReference type="InterPro" id="IPR010562">
    <property type="entry name" value="Haemolymph_juvenile_hormone-bd"/>
</dbReference>
<dbReference type="SMART" id="SM00700">
    <property type="entry name" value="JHBP"/>
    <property type="match status" value="1"/>
</dbReference>
<evidence type="ECO:0000256" key="1">
    <source>
        <dbReference type="SAM" id="SignalP"/>
    </source>
</evidence>
<feature type="signal peptide" evidence="1">
    <location>
        <begin position="1"/>
        <end position="21"/>
    </location>
</feature>
<keyword evidence="1" id="KW-0732">Signal</keyword>
<dbReference type="EMBL" id="JAPXFL010000005">
    <property type="protein sequence ID" value="KAK9506706.1"/>
    <property type="molecule type" value="Genomic_DNA"/>
</dbReference>
<dbReference type="Pfam" id="PF06585">
    <property type="entry name" value="JHBP"/>
    <property type="match status" value="1"/>
</dbReference>
<proteinExistence type="predicted"/>
<evidence type="ECO:0000313" key="2">
    <source>
        <dbReference type="EMBL" id="KAK9506706.1"/>
    </source>
</evidence>
<dbReference type="Proteomes" id="UP001461498">
    <property type="component" value="Unassembled WGS sequence"/>
</dbReference>
<comment type="caution">
    <text evidence="2">The sequence shown here is derived from an EMBL/GenBank/DDBJ whole genome shotgun (WGS) entry which is preliminary data.</text>
</comment>
<protein>
    <submittedName>
        <fullName evidence="2">Uncharacterized protein</fullName>
    </submittedName>
</protein>
<organism evidence="2 3">
    <name type="scientific">Rhynocoris fuscipes</name>
    <dbReference type="NCBI Taxonomy" id="488301"/>
    <lineage>
        <taxon>Eukaryota</taxon>
        <taxon>Metazoa</taxon>
        <taxon>Ecdysozoa</taxon>
        <taxon>Arthropoda</taxon>
        <taxon>Hexapoda</taxon>
        <taxon>Insecta</taxon>
        <taxon>Pterygota</taxon>
        <taxon>Neoptera</taxon>
        <taxon>Paraneoptera</taxon>
        <taxon>Hemiptera</taxon>
        <taxon>Heteroptera</taxon>
        <taxon>Panheteroptera</taxon>
        <taxon>Cimicomorpha</taxon>
        <taxon>Reduviidae</taxon>
        <taxon>Harpactorinae</taxon>
        <taxon>Harpactorini</taxon>
        <taxon>Rhynocoris</taxon>
    </lineage>
</organism>
<accession>A0AAW1D6T6</accession>
<dbReference type="InterPro" id="IPR038606">
    <property type="entry name" value="To_sf"/>
</dbReference>
<feature type="chain" id="PRO_5043362646" evidence="1">
    <location>
        <begin position="22"/>
        <end position="249"/>
    </location>
</feature>
<sequence length="249" mass="28365">MNYKLLLLFSSVLCLVFISEGKSITFRNYNNAISTIQKEEKTITDETLIKLFDKLKEFAGNDFHISSQNVFTNSTLIYINGTVSDVHVIDPSAYTVSEAHADMENLEFNVNIEYQILNITGNYDLLADNDMFHLIGNGSLSVNITKPQITVAWKFNLTKEETIEVQYFDFNYIVPDIKVYIANLGGDEEVSQTLNDLINVALPSIINVTKGDIEKMVNQIVQHYSLFFLTGMTVDQFVEHVYQIIDLYI</sequence>
<dbReference type="PANTHER" id="PTHR11008:SF9">
    <property type="entry name" value="PROTEIN TAKEOUT-LIKE PROTEIN"/>
    <property type="match status" value="1"/>
</dbReference>
<reference evidence="2 3" key="1">
    <citation type="submission" date="2022-12" db="EMBL/GenBank/DDBJ databases">
        <title>Chromosome-level genome assembly of true bugs.</title>
        <authorList>
            <person name="Ma L."/>
            <person name="Li H."/>
        </authorList>
    </citation>
    <scope>NUCLEOTIDE SEQUENCE [LARGE SCALE GENOMIC DNA]</scope>
    <source>
        <strain evidence="2">Lab_2022b</strain>
    </source>
</reference>
<gene>
    <name evidence="2" type="ORF">O3M35_008592</name>
</gene>
<keyword evidence="3" id="KW-1185">Reference proteome</keyword>
<dbReference type="PANTHER" id="PTHR11008">
    <property type="entry name" value="PROTEIN TAKEOUT-LIKE PROTEIN"/>
    <property type="match status" value="1"/>
</dbReference>
<dbReference type="AlphaFoldDB" id="A0AAW1D6T6"/>
<dbReference type="Gene3D" id="3.15.10.30">
    <property type="entry name" value="Haemolymph juvenile hormone binding protein"/>
    <property type="match status" value="1"/>
</dbReference>
<name>A0AAW1D6T6_9HEMI</name>